<dbReference type="EMBL" id="JYDO01000008">
    <property type="protein sequence ID" value="KRZ79156.1"/>
    <property type="molecule type" value="Genomic_DNA"/>
</dbReference>
<evidence type="ECO:0000313" key="1">
    <source>
        <dbReference type="EMBL" id="KRZ79156.1"/>
    </source>
</evidence>
<reference evidence="1 2" key="1">
    <citation type="submission" date="2015-01" db="EMBL/GenBank/DDBJ databases">
        <title>Evolution of Trichinella species and genotypes.</title>
        <authorList>
            <person name="Korhonen P.K."/>
            <person name="Edoardo P."/>
            <person name="Giuseppe L.R."/>
            <person name="Gasser R.B."/>
        </authorList>
    </citation>
    <scope>NUCLEOTIDE SEQUENCE [LARGE SCALE GENOMIC DNA]</scope>
    <source>
        <strain evidence="1">ISS1980</strain>
    </source>
</reference>
<comment type="caution">
    <text evidence="1">The sequence shown here is derived from an EMBL/GenBank/DDBJ whole genome shotgun (WGS) entry which is preliminary data.</text>
</comment>
<accession>A0A0V1N589</accession>
<name>A0A0V1N589_9BILA</name>
<evidence type="ECO:0000313" key="2">
    <source>
        <dbReference type="Proteomes" id="UP000054843"/>
    </source>
</evidence>
<proteinExistence type="predicted"/>
<dbReference type="AlphaFoldDB" id="A0A0V1N589"/>
<keyword evidence="2" id="KW-1185">Reference proteome</keyword>
<organism evidence="1 2">
    <name type="scientific">Trichinella papuae</name>
    <dbReference type="NCBI Taxonomy" id="268474"/>
    <lineage>
        <taxon>Eukaryota</taxon>
        <taxon>Metazoa</taxon>
        <taxon>Ecdysozoa</taxon>
        <taxon>Nematoda</taxon>
        <taxon>Enoplea</taxon>
        <taxon>Dorylaimia</taxon>
        <taxon>Trichinellida</taxon>
        <taxon>Trichinellidae</taxon>
        <taxon>Trichinella</taxon>
    </lineage>
</organism>
<gene>
    <name evidence="1" type="ORF">T10_11126</name>
</gene>
<protein>
    <submittedName>
        <fullName evidence="1">Uncharacterized protein</fullName>
    </submittedName>
</protein>
<dbReference type="Proteomes" id="UP000054843">
    <property type="component" value="Unassembled WGS sequence"/>
</dbReference>
<sequence length="78" mass="9088">MAPQTVLNSRISSCSLVTVVRKKSIYQWCQLQVFNKPRSACCNKELDLQEKVFSSQRKPFCLMRQLKITGSFGQLWHH</sequence>